<keyword evidence="3" id="KW-0378">Hydrolase</keyword>
<dbReference type="InterPro" id="IPR050127">
    <property type="entry name" value="Serine_Proteases_S1"/>
</dbReference>
<accession>A0AAW0P8G8</accession>
<keyword evidence="11" id="KW-1185">Reference proteome</keyword>
<evidence type="ECO:0000256" key="1">
    <source>
        <dbReference type="ARBA" id="ARBA00004239"/>
    </source>
</evidence>
<comment type="similarity">
    <text evidence="6">Belongs to the peptidase S1 family. CLIP subfamily.</text>
</comment>
<dbReference type="SMART" id="SM00020">
    <property type="entry name" value="Tryp_SPc"/>
    <property type="match status" value="1"/>
</dbReference>
<evidence type="ECO:0000256" key="6">
    <source>
        <dbReference type="ARBA" id="ARBA00024195"/>
    </source>
</evidence>
<dbReference type="InterPro" id="IPR043504">
    <property type="entry name" value="Peptidase_S1_PA_chymotrypsin"/>
</dbReference>
<dbReference type="AlphaFoldDB" id="A0AAW0P8G8"/>
<evidence type="ECO:0000256" key="2">
    <source>
        <dbReference type="ARBA" id="ARBA00022670"/>
    </source>
</evidence>
<comment type="caution">
    <text evidence="10">The sequence shown here is derived from an EMBL/GenBank/DDBJ whole genome shotgun (WGS) entry which is preliminary data.</text>
</comment>
<dbReference type="PROSITE" id="PS00135">
    <property type="entry name" value="TRYPSIN_SER"/>
    <property type="match status" value="1"/>
</dbReference>
<name>A0AAW0P8G8_9GOBI</name>
<dbReference type="GO" id="GO:0006508">
    <property type="term" value="P:proteolysis"/>
    <property type="evidence" value="ECO:0007669"/>
    <property type="project" value="UniProtKB-KW"/>
</dbReference>
<evidence type="ECO:0000259" key="9">
    <source>
        <dbReference type="PROSITE" id="PS50240"/>
    </source>
</evidence>
<dbReference type="Pfam" id="PF00089">
    <property type="entry name" value="Trypsin"/>
    <property type="match status" value="1"/>
</dbReference>
<comment type="catalytic activity">
    <reaction evidence="7">
        <text>Preferential cleavage: Arg-|-Xaa, Lys-|-Xaa.</text>
        <dbReference type="EC" id="3.4.21.4"/>
    </reaction>
</comment>
<dbReference type="EMBL" id="JBBPFD010000007">
    <property type="protein sequence ID" value="KAK7919567.1"/>
    <property type="molecule type" value="Genomic_DNA"/>
</dbReference>
<feature type="domain" description="Peptidase S1" evidence="9">
    <location>
        <begin position="1"/>
        <end position="143"/>
    </location>
</feature>
<dbReference type="PANTHER" id="PTHR24264">
    <property type="entry name" value="TRYPSIN-RELATED"/>
    <property type="match status" value="1"/>
</dbReference>
<dbReference type="FunFam" id="2.40.10.10:FF:000002">
    <property type="entry name" value="Transmembrane protease serine"/>
    <property type="match status" value="1"/>
</dbReference>
<dbReference type="Proteomes" id="UP001460270">
    <property type="component" value="Unassembled WGS sequence"/>
</dbReference>
<evidence type="ECO:0000256" key="5">
    <source>
        <dbReference type="ARBA" id="ARBA00023157"/>
    </source>
</evidence>
<keyword evidence="4" id="KW-0720">Serine protease</keyword>
<dbReference type="InterPro" id="IPR033116">
    <property type="entry name" value="TRYPSIN_SER"/>
</dbReference>
<comment type="subcellular location">
    <subcellularLocation>
        <location evidence="1">Secreted</location>
        <location evidence="1">Extracellular space</location>
    </subcellularLocation>
</comment>
<dbReference type="EC" id="3.4.21.4" evidence="8"/>
<keyword evidence="2" id="KW-0645">Protease</keyword>
<dbReference type="PANTHER" id="PTHR24264:SF40">
    <property type="entry name" value="HYALURONAN-BINDING PROTEIN 2"/>
    <property type="match status" value="1"/>
</dbReference>
<dbReference type="CDD" id="cd00190">
    <property type="entry name" value="Tryp_SPc"/>
    <property type="match status" value="1"/>
</dbReference>
<dbReference type="Gene3D" id="2.40.10.10">
    <property type="entry name" value="Trypsin-like serine proteases"/>
    <property type="match status" value="1"/>
</dbReference>
<reference evidence="11" key="1">
    <citation type="submission" date="2024-04" db="EMBL/GenBank/DDBJ databases">
        <title>Salinicola lusitanus LLJ914,a marine bacterium isolated from the Okinawa Trough.</title>
        <authorList>
            <person name="Li J."/>
        </authorList>
    </citation>
    <scope>NUCLEOTIDE SEQUENCE [LARGE SCALE GENOMIC DNA]</scope>
</reference>
<evidence type="ECO:0000313" key="11">
    <source>
        <dbReference type="Proteomes" id="UP001460270"/>
    </source>
</evidence>
<gene>
    <name evidence="10" type="ORF">WMY93_010851</name>
</gene>
<evidence type="ECO:0000256" key="3">
    <source>
        <dbReference type="ARBA" id="ARBA00022801"/>
    </source>
</evidence>
<sequence>MRSTEKPLSQCTMISLFLSSNVLPTGTFPAGKECVISGWGATETQSFSSQLMNTNVYLISNEKCRAPHIYGNILDDSMLCAGVLQGGIDACQGDSGGPLVCEQNGTHFITGVVSWGDGCGQKNKPGVYTNVLKFNDWILNKINSA</sequence>
<evidence type="ECO:0000256" key="4">
    <source>
        <dbReference type="ARBA" id="ARBA00022825"/>
    </source>
</evidence>
<dbReference type="GO" id="GO:0005615">
    <property type="term" value="C:extracellular space"/>
    <property type="evidence" value="ECO:0007669"/>
    <property type="project" value="TreeGrafter"/>
</dbReference>
<dbReference type="InterPro" id="IPR001254">
    <property type="entry name" value="Trypsin_dom"/>
</dbReference>
<evidence type="ECO:0000256" key="8">
    <source>
        <dbReference type="ARBA" id="ARBA00038868"/>
    </source>
</evidence>
<protein>
    <recommendedName>
        <fullName evidence="8">trypsin</fullName>
        <ecNumber evidence="8">3.4.21.4</ecNumber>
    </recommendedName>
</protein>
<organism evidence="10 11">
    <name type="scientific">Mugilogobius chulae</name>
    <name type="common">yellowstripe goby</name>
    <dbReference type="NCBI Taxonomy" id="88201"/>
    <lineage>
        <taxon>Eukaryota</taxon>
        <taxon>Metazoa</taxon>
        <taxon>Chordata</taxon>
        <taxon>Craniata</taxon>
        <taxon>Vertebrata</taxon>
        <taxon>Euteleostomi</taxon>
        <taxon>Actinopterygii</taxon>
        <taxon>Neopterygii</taxon>
        <taxon>Teleostei</taxon>
        <taxon>Neoteleostei</taxon>
        <taxon>Acanthomorphata</taxon>
        <taxon>Gobiaria</taxon>
        <taxon>Gobiiformes</taxon>
        <taxon>Gobioidei</taxon>
        <taxon>Gobiidae</taxon>
        <taxon>Gobionellinae</taxon>
        <taxon>Mugilogobius</taxon>
    </lineage>
</organism>
<evidence type="ECO:0000256" key="7">
    <source>
        <dbReference type="ARBA" id="ARBA00036320"/>
    </source>
</evidence>
<evidence type="ECO:0000313" key="10">
    <source>
        <dbReference type="EMBL" id="KAK7919567.1"/>
    </source>
</evidence>
<dbReference type="GO" id="GO:0004252">
    <property type="term" value="F:serine-type endopeptidase activity"/>
    <property type="evidence" value="ECO:0007669"/>
    <property type="project" value="UniProtKB-EC"/>
</dbReference>
<dbReference type="PROSITE" id="PS50240">
    <property type="entry name" value="TRYPSIN_DOM"/>
    <property type="match status" value="1"/>
</dbReference>
<dbReference type="InterPro" id="IPR009003">
    <property type="entry name" value="Peptidase_S1_PA"/>
</dbReference>
<dbReference type="SUPFAM" id="SSF50494">
    <property type="entry name" value="Trypsin-like serine proteases"/>
    <property type="match status" value="1"/>
</dbReference>
<keyword evidence="5" id="KW-1015">Disulfide bond</keyword>
<proteinExistence type="inferred from homology"/>